<reference evidence="1" key="1">
    <citation type="submission" date="2018-05" db="EMBL/GenBank/DDBJ databases">
        <authorList>
            <person name="Lanie J.A."/>
            <person name="Ng W.-L."/>
            <person name="Kazmierczak K.M."/>
            <person name="Andrzejewski T.M."/>
            <person name="Davidsen T.M."/>
            <person name="Wayne K.J."/>
            <person name="Tettelin H."/>
            <person name="Glass J.I."/>
            <person name="Rusch D."/>
            <person name="Podicherti R."/>
            <person name="Tsui H.-C.T."/>
            <person name="Winkler M.E."/>
        </authorList>
    </citation>
    <scope>NUCLEOTIDE SEQUENCE</scope>
</reference>
<name>A0A382H4T9_9ZZZZ</name>
<organism evidence="1">
    <name type="scientific">marine metagenome</name>
    <dbReference type="NCBI Taxonomy" id="408172"/>
    <lineage>
        <taxon>unclassified sequences</taxon>
        <taxon>metagenomes</taxon>
        <taxon>ecological metagenomes</taxon>
    </lineage>
</organism>
<protein>
    <submittedName>
        <fullName evidence="1">Uncharacterized protein</fullName>
    </submittedName>
</protein>
<gene>
    <name evidence="1" type="ORF">METZ01_LOCUS234647</name>
</gene>
<proteinExistence type="predicted"/>
<feature type="non-terminal residue" evidence="1">
    <location>
        <position position="1"/>
    </location>
</feature>
<accession>A0A382H4T9</accession>
<evidence type="ECO:0000313" key="1">
    <source>
        <dbReference type="EMBL" id="SVB81793.1"/>
    </source>
</evidence>
<sequence length="150" mass="17041">AMVTANSVISRIGMRCCLIDPPPRLRRRGTKHQAGNRHHTQGSTRITAPQSYRWLAEGSIWWLRLSGHARSSSLVRHDQRPAEEALVDSEQHRTLFAPFFFVEVIALVGTQFRFQVSAGRSECRAGRPKCIRDIFLGYNGQPSSLSEHFR</sequence>
<dbReference type="EMBL" id="UINC01058943">
    <property type="protein sequence ID" value="SVB81793.1"/>
    <property type="molecule type" value="Genomic_DNA"/>
</dbReference>
<dbReference type="AlphaFoldDB" id="A0A382H4T9"/>